<reference evidence="3" key="1">
    <citation type="submission" date="2022-01" db="EMBL/GenBank/DDBJ databases">
        <title>Gillisia lutea sp. nov., isolated from marine plastic residues from the Malvarosa beach (Valencia, Spain).</title>
        <authorList>
            <person name="Vidal-Verdu A."/>
            <person name="Molina-Menor E."/>
            <person name="Satari L."/>
            <person name="Pascual J."/>
            <person name="Pereto J."/>
            <person name="Porcar M."/>
        </authorList>
    </citation>
    <scope>NUCLEOTIDE SEQUENCE</scope>
    <source>
        <strain evidence="3">M10.2A</strain>
    </source>
</reference>
<comment type="similarity">
    <text evidence="1">Belongs to the DinB family.</text>
</comment>
<dbReference type="SUPFAM" id="SSF109854">
    <property type="entry name" value="DinB/YfiT-like putative metalloenzymes"/>
    <property type="match status" value="1"/>
</dbReference>
<name>A0ABS9EED9_9FLAO</name>
<evidence type="ECO:0000256" key="1">
    <source>
        <dbReference type="ARBA" id="ARBA00008635"/>
    </source>
</evidence>
<gene>
    <name evidence="3" type="ORF">L1I30_06190</name>
</gene>
<dbReference type="InterPro" id="IPR034660">
    <property type="entry name" value="DinB/YfiT-like"/>
</dbReference>
<protein>
    <submittedName>
        <fullName evidence="3">DinB family protein</fullName>
    </submittedName>
</protein>
<comment type="caution">
    <text evidence="3">The sequence shown here is derived from an EMBL/GenBank/DDBJ whole genome shotgun (WGS) entry which is preliminary data.</text>
</comment>
<proteinExistence type="inferred from homology"/>
<dbReference type="Pfam" id="PF05163">
    <property type="entry name" value="DinB"/>
    <property type="match status" value="1"/>
</dbReference>
<sequence length="158" mass="18742">MRDIEIKKQLARHIAGGEAFLTVDEMLKEIPFSQLGIRPKELPYSFYELFYHMQFAQKDILEYCIATKYQPHKWPQDYWPLKSAPASTKEWEDLVLSFKSERERFQKLVLDPETMLTKKLKKDTDHTLMREILLVIEHNAYHTGQLLIVLRSLGLHHS</sequence>
<evidence type="ECO:0000313" key="3">
    <source>
        <dbReference type="EMBL" id="MCF4101247.1"/>
    </source>
</evidence>
<dbReference type="Gene3D" id="1.20.120.450">
    <property type="entry name" value="dinb family like domain"/>
    <property type="match status" value="1"/>
</dbReference>
<organism evidence="3 4">
    <name type="scientific">Gillisia lutea</name>
    <dbReference type="NCBI Taxonomy" id="2909668"/>
    <lineage>
        <taxon>Bacteria</taxon>
        <taxon>Pseudomonadati</taxon>
        <taxon>Bacteroidota</taxon>
        <taxon>Flavobacteriia</taxon>
        <taxon>Flavobacteriales</taxon>
        <taxon>Flavobacteriaceae</taxon>
        <taxon>Gillisia</taxon>
    </lineage>
</organism>
<dbReference type="InterPro" id="IPR007837">
    <property type="entry name" value="DinB"/>
</dbReference>
<keyword evidence="2" id="KW-0479">Metal-binding</keyword>
<dbReference type="Proteomes" id="UP001179363">
    <property type="component" value="Unassembled WGS sequence"/>
</dbReference>
<dbReference type="RefSeq" id="WP_236133397.1">
    <property type="nucleotide sequence ID" value="NZ_JAKGTH010000007.1"/>
</dbReference>
<keyword evidence="4" id="KW-1185">Reference proteome</keyword>
<dbReference type="EMBL" id="JAKGTH010000007">
    <property type="protein sequence ID" value="MCF4101247.1"/>
    <property type="molecule type" value="Genomic_DNA"/>
</dbReference>
<evidence type="ECO:0000313" key="4">
    <source>
        <dbReference type="Proteomes" id="UP001179363"/>
    </source>
</evidence>
<accession>A0ABS9EED9</accession>
<evidence type="ECO:0000256" key="2">
    <source>
        <dbReference type="ARBA" id="ARBA00022723"/>
    </source>
</evidence>